<sequence>MRPITIRHRAVPVPQRLAALHPVLARIYAARGVDDPSHVEYRLASLAPPQALGGLDAACELLARAIAEDRRICIVGDFDCDGATGTAVAMRGLRLLGARRVEYRVPNRFVHGYGLTPALVETFGDPPPDLIVTVDNGIASLAGVAVAKARGIQVLVTDHHLPGDRLPDADAIVNPNLPGDAFPSKALAGVGVVFYLLIALRAHLRARGGLDGGGGDADLGSLLDLVALGTVADLVPLDYNNRLLVDAGLRRLRAGRGCAGIFALLESAGRSAAMLVPADLGYAVAPRVNAAGRLDDMGLGIECLLTDDPAAARQIAERLSAINAERRDVQAGMLEEGEALVERWIGAHGLDGLPLGLTLFEDHWHAGVVGLVASKLKDRLHRPVIACAPVQAGSDEVRGSARSIRGVHVRDLLAEVDARHPGLIERFGGHAMAAGLSLARGQVERFAAAFDAIVRERAAPELFEPVALSDGELGPHEFTAELAALLRYAGPWGQGFAEPAFDGEFAVAAWRVVAERHLGLSLQLRGRAEPLNAIHFQGWSGQPPPGRVRALFRLVPDDYRGGEAIQLVVEHLQPA</sequence>
<dbReference type="Pfam" id="PF01368">
    <property type="entry name" value="DHH"/>
    <property type="match status" value="1"/>
</dbReference>
<dbReference type="FunFam" id="3.90.1640.30:FF:000001">
    <property type="entry name" value="Single-stranded-DNA-specific exonuclease RecJ"/>
    <property type="match status" value="1"/>
</dbReference>
<dbReference type="GO" id="GO:0008409">
    <property type="term" value="F:5'-3' exonuclease activity"/>
    <property type="evidence" value="ECO:0007669"/>
    <property type="project" value="InterPro"/>
</dbReference>
<evidence type="ECO:0000256" key="3">
    <source>
        <dbReference type="ARBA" id="ARBA00022722"/>
    </source>
</evidence>
<dbReference type="InterPro" id="IPR004610">
    <property type="entry name" value="RecJ"/>
</dbReference>
<dbReference type="SUPFAM" id="SSF64182">
    <property type="entry name" value="DHH phosphoesterases"/>
    <property type="match status" value="1"/>
</dbReference>
<dbReference type="GO" id="GO:0003676">
    <property type="term" value="F:nucleic acid binding"/>
    <property type="evidence" value="ECO:0007669"/>
    <property type="project" value="InterPro"/>
</dbReference>
<evidence type="ECO:0000259" key="8">
    <source>
        <dbReference type="Pfam" id="PF17768"/>
    </source>
</evidence>
<dbReference type="Gene3D" id="3.10.310.30">
    <property type="match status" value="1"/>
</dbReference>
<evidence type="ECO:0000313" key="9">
    <source>
        <dbReference type="EMBL" id="PZQ19555.1"/>
    </source>
</evidence>
<feature type="domain" description="RecJ OB" evidence="8">
    <location>
        <begin position="470"/>
        <end position="571"/>
    </location>
</feature>
<dbReference type="Pfam" id="PF02272">
    <property type="entry name" value="DHHA1"/>
    <property type="match status" value="1"/>
</dbReference>
<name>A0A2W5KXW2_9GAMM</name>
<keyword evidence="4" id="KW-0378">Hydrolase</keyword>
<evidence type="ECO:0000259" key="6">
    <source>
        <dbReference type="Pfam" id="PF01368"/>
    </source>
</evidence>
<dbReference type="GO" id="GO:0006281">
    <property type="term" value="P:DNA repair"/>
    <property type="evidence" value="ECO:0007669"/>
    <property type="project" value="InterPro"/>
</dbReference>
<feature type="domain" description="DHHA1" evidence="7">
    <location>
        <begin position="360"/>
        <end position="455"/>
    </location>
</feature>
<comment type="caution">
    <text evidence="9">The sequence shown here is derived from an EMBL/GenBank/DDBJ whole genome shotgun (WGS) entry which is preliminary data.</text>
</comment>
<reference evidence="9 10" key="1">
    <citation type="submission" date="2017-08" db="EMBL/GenBank/DDBJ databases">
        <title>Infants hospitalized years apart are colonized by the same room-sourced microbial strains.</title>
        <authorList>
            <person name="Brooks B."/>
            <person name="Olm M.R."/>
            <person name="Firek B.A."/>
            <person name="Baker R."/>
            <person name="Thomas B.C."/>
            <person name="Morowitz M.J."/>
            <person name="Banfield J.F."/>
        </authorList>
    </citation>
    <scope>NUCLEOTIDE SEQUENCE [LARGE SCALE GENOMIC DNA]</scope>
    <source>
        <strain evidence="9">S2_005_003_R2_42</strain>
    </source>
</reference>
<dbReference type="NCBIfam" id="TIGR00644">
    <property type="entry name" value="recJ"/>
    <property type="match status" value="1"/>
</dbReference>
<dbReference type="Pfam" id="PF17768">
    <property type="entry name" value="RecJ_OB"/>
    <property type="match status" value="1"/>
</dbReference>
<dbReference type="InterPro" id="IPR003156">
    <property type="entry name" value="DHHA1_dom"/>
</dbReference>
<dbReference type="AlphaFoldDB" id="A0A2W5KXW2"/>
<dbReference type="InterPro" id="IPR001667">
    <property type="entry name" value="DDH_dom"/>
</dbReference>
<dbReference type="EMBL" id="QFPO01000002">
    <property type="protein sequence ID" value="PZQ19555.1"/>
    <property type="molecule type" value="Genomic_DNA"/>
</dbReference>
<feature type="domain" description="DDH" evidence="6">
    <location>
        <begin position="71"/>
        <end position="229"/>
    </location>
</feature>
<dbReference type="InterPro" id="IPR038763">
    <property type="entry name" value="DHH_sf"/>
</dbReference>
<dbReference type="InterPro" id="IPR041122">
    <property type="entry name" value="RecJ_OB"/>
</dbReference>
<keyword evidence="5 9" id="KW-0269">Exonuclease</keyword>
<dbReference type="Gene3D" id="3.90.1640.30">
    <property type="match status" value="1"/>
</dbReference>
<dbReference type="PANTHER" id="PTHR30255:SF2">
    <property type="entry name" value="SINGLE-STRANDED-DNA-SPECIFIC EXONUCLEASE RECJ"/>
    <property type="match status" value="1"/>
</dbReference>
<dbReference type="InterPro" id="IPR051673">
    <property type="entry name" value="SSDNA_exonuclease_RecJ"/>
</dbReference>
<evidence type="ECO:0000256" key="1">
    <source>
        <dbReference type="ARBA" id="ARBA00005915"/>
    </source>
</evidence>
<organism evidence="9 10">
    <name type="scientific">Rhodanobacter denitrificans</name>
    <dbReference type="NCBI Taxonomy" id="666685"/>
    <lineage>
        <taxon>Bacteria</taxon>
        <taxon>Pseudomonadati</taxon>
        <taxon>Pseudomonadota</taxon>
        <taxon>Gammaproteobacteria</taxon>
        <taxon>Lysobacterales</taxon>
        <taxon>Rhodanobacteraceae</taxon>
        <taxon>Rhodanobacter</taxon>
    </lineage>
</organism>
<evidence type="ECO:0000259" key="7">
    <source>
        <dbReference type="Pfam" id="PF02272"/>
    </source>
</evidence>
<evidence type="ECO:0000313" key="10">
    <source>
        <dbReference type="Proteomes" id="UP000249046"/>
    </source>
</evidence>
<dbReference type="GO" id="GO:0006310">
    <property type="term" value="P:DNA recombination"/>
    <property type="evidence" value="ECO:0007669"/>
    <property type="project" value="InterPro"/>
</dbReference>
<dbReference type="PANTHER" id="PTHR30255">
    <property type="entry name" value="SINGLE-STRANDED-DNA-SPECIFIC EXONUCLEASE RECJ"/>
    <property type="match status" value="1"/>
</dbReference>
<protein>
    <recommendedName>
        <fullName evidence="2">Single-stranded-DNA-specific exonuclease RecJ</fullName>
    </recommendedName>
</protein>
<gene>
    <name evidence="9" type="primary">recJ</name>
    <name evidence="9" type="ORF">DI564_02290</name>
</gene>
<dbReference type="Proteomes" id="UP000249046">
    <property type="component" value="Unassembled WGS sequence"/>
</dbReference>
<evidence type="ECO:0000256" key="5">
    <source>
        <dbReference type="ARBA" id="ARBA00022839"/>
    </source>
</evidence>
<keyword evidence="3" id="KW-0540">Nuclease</keyword>
<evidence type="ECO:0000256" key="4">
    <source>
        <dbReference type="ARBA" id="ARBA00022801"/>
    </source>
</evidence>
<accession>A0A2W5KXW2</accession>
<evidence type="ECO:0000256" key="2">
    <source>
        <dbReference type="ARBA" id="ARBA00019841"/>
    </source>
</evidence>
<comment type="similarity">
    <text evidence="1">Belongs to the RecJ family.</text>
</comment>
<proteinExistence type="inferred from homology"/>